<dbReference type="Proteomes" id="UP000281553">
    <property type="component" value="Unassembled WGS sequence"/>
</dbReference>
<dbReference type="EMBL" id="UYRU01055817">
    <property type="protein sequence ID" value="VDN13195.1"/>
    <property type="molecule type" value="Genomic_DNA"/>
</dbReference>
<dbReference type="AlphaFoldDB" id="A0A3P7L6S7"/>
<evidence type="ECO:0000256" key="1">
    <source>
        <dbReference type="SAM" id="MobiDB-lite"/>
    </source>
</evidence>
<proteinExistence type="predicted"/>
<feature type="region of interest" description="Disordered" evidence="1">
    <location>
        <begin position="43"/>
        <end position="76"/>
    </location>
</feature>
<reference evidence="2 3" key="1">
    <citation type="submission" date="2018-11" db="EMBL/GenBank/DDBJ databases">
        <authorList>
            <consortium name="Pathogen Informatics"/>
        </authorList>
    </citation>
    <scope>NUCLEOTIDE SEQUENCE [LARGE SCALE GENOMIC DNA]</scope>
</reference>
<name>A0A3P7L6S7_DIBLA</name>
<accession>A0A3P7L6S7</accession>
<keyword evidence="3" id="KW-1185">Reference proteome</keyword>
<evidence type="ECO:0000313" key="2">
    <source>
        <dbReference type="EMBL" id="VDN13195.1"/>
    </source>
</evidence>
<sequence>MFYPMTQSSVQQLLDQRTLWHPSNRHFRNTRQMRSARMLCDNFTPSAQRPNNHFQSGRARTSEYKKNEGYHHVARR</sequence>
<feature type="compositionally biased region" description="Basic and acidic residues" evidence="1">
    <location>
        <begin position="60"/>
        <end position="76"/>
    </location>
</feature>
<organism evidence="2 3">
    <name type="scientific">Dibothriocephalus latus</name>
    <name type="common">Fish tapeworm</name>
    <name type="synonym">Diphyllobothrium latum</name>
    <dbReference type="NCBI Taxonomy" id="60516"/>
    <lineage>
        <taxon>Eukaryota</taxon>
        <taxon>Metazoa</taxon>
        <taxon>Spiralia</taxon>
        <taxon>Lophotrochozoa</taxon>
        <taxon>Platyhelminthes</taxon>
        <taxon>Cestoda</taxon>
        <taxon>Eucestoda</taxon>
        <taxon>Diphyllobothriidea</taxon>
        <taxon>Diphyllobothriidae</taxon>
        <taxon>Dibothriocephalus</taxon>
    </lineage>
</organism>
<gene>
    <name evidence="2" type="ORF">DILT_LOCUS9026</name>
</gene>
<feature type="compositionally biased region" description="Polar residues" evidence="1">
    <location>
        <begin position="43"/>
        <end position="59"/>
    </location>
</feature>
<protein>
    <submittedName>
        <fullName evidence="2">Uncharacterized protein</fullName>
    </submittedName>
</protein>
<evidence type="ECO:0000313" key="3">
    <source>
        <dbReference type="Proteomes" id="UP000281553"/>
    </source>
</evidence>